<reference evidence="3" key="1">
    <citation type="journal article" date="2019" name="Int. J. Syst. Evol. Microbiol.">
        <title>The Global Catalogue of Microorganisms (GCM) 10K type strain sequencing project: providing services to taxonomists for standard genome sequencing and annotation.</title>
        <authorList>
            <consortium name="The Broad Institute Genomics Platform"/>
            <consortium name="The Broad Institute Genome Sequencing Center for Infectious Disease"/>
            <person name="Wu L."/>
            <person name="Ma J."/>
        </authorList>
    </citation>
    <scope>NUCLEOTIDE SEQUENCE [LARGE SCALE GENOMIC DNA]</scope>
    <source>
        <strain evidence="3">CGMCC 4.7400</strain>
    </source>
</reference>
<organism evidence="2 3">
    <name type="scientific">Streptomyces flavalbus</name>
    <dbReference type="NCBI Taxonomy" id="2665155"/>
    <lineage>
        <taxon>Bacteria</taxon>
        <taxon>Bacillati</taxon>
        <taxon>Actinomycetota</taxon>
        <taxon>Actinomycetes</taxon>
        <taxon>Kitasatosporales</taxon>
        <taxon>Streptomycetaceae</taxon>
        <taxon>Streptomyces</taxon>
    </lineage>
</organism>
<dbReference type="Gene3D" id="1.10.260.40">
    <property type="entry name" value="lambda repressor-like DNA-binding domains"/>
    <property type="match status" value="1"/>
</dbReference>
<dbReference type="CDD" id="cd00093">
    <property type="entry name" value="HTH_XRE"/>
    <property type="match status" value="1"/>
</dbReference>
<dbReference type="PROSITE" id="PS50943">
    <property type="entry name" value="HTH_CROC1"/>
    <property type="match status" value="1"/>
</dbReference>
<dbReference type="Pfam" id="PF19054">
    <property type="entry name" value="DUF5753"/>
    <property type="match status" value="1"/>
</dbReference>
<gene>
    <name evidence="2" type="ORF">ACFQZ6_16180</name>
</gene>
<sequence length="258" mass="29045">MFGSLLRFYRERAGMTQEALGKYVGYSKSQVAMVERGERPPKGKLVEIADEVLSAQGALLTAGKKLRAPRFPSWFEDYAELEAKASAIYMYANHVIPGLLQTEAFARAVFTQESPPYEEDELEARTAARIERQRVLRRRPAPVVGFVLEEHILKRPIGGTHILKDQLAHLLEMCQQRNITVQLMPTNREVHAGLNGAMILLETDERRQIAYAEAPGGGYFVSEQPYLGNLFAQYGILRAQALNPEESAKLIYEVSHEL</sequence>
<evidence type="ECO:0000313" key="2">
    <source>
        <dbReference type="EMBL" id="MFD0315737.1"/>
    </source>
</evidence>
<dbReference type="Proteomes" id="UP001597023">
    <property type="component" value="Unassembled WGS sequence"/>
</dbReference>
<dbReference type="InterPro" id="IPR010982">
    <property type="entry name" value="Lambda_DNA-bd_dom_sf"/>
</dbReference>
<proteinExistence type="predicted"/>
<dbReference type="SUPFAM" id="SSF47413">
    <property type="entry name" value="lambda repressor-like DNA-binding domains"/>
    <property type="match status" value="1"/>
</dbReference>
<evidence type="ECO:0000259" key="1">
    <source>
        <dbReference type="PROSITE" id="PS50943"/>
    </source>
</evidence>
<dbReference type="EMBL" id="JBHTEB010000001">
    <property type="protein sequence ID" value="MFD0315737.1"/>
    <property type="molecule type" value="Genomic_DNA"/>
</dbReference>
<dbReference type="RefSeq" id="WP_381609328.1">
    <property type="nucleotide sequence ID" value="NZ_JBHTEB010000001.1"/>
</dbReference>
<dbReference type="SMART" id="SM00530">
    <property type="entry name" value="HTH_XRE"/>
    <property type="match status" value="1"/>
</dbReference>
<name>A0ABW2W8J2_9ACTN</name>
<dbReference type="InterPro" id="IPR043917">
    <property type="entry name" value="DUF5753"/>
</dbReference>
<evidence type="ECO:0000313" key="3">
    <source>
        <dbReference type="Proteomes" id="UP001597023"/>
    </source>
</evidence>
<comment type="caution">
    <text evidence="2">The sequence shown here is derived from an EMBL/GenBank/DDBJ whole genome shotgun (WGS) entry which is preliminary data.</text>
</comment>
<accession>A0ABW2W8J2</accession>
<protein>
    <submittedName>
        <fullName evidence="2">Scr1 family TA system antitoxin-like transcriptional regulator</fullName>
    </submittedName>
</protein>
<dbReference type="InterPro" id="IPR001387">
    <property type="entry name" value="Cro/C1-type_HTH"/>
</dbReference>
<feature type="domain" description="HTH cro/C1-type" evidence="1">
    <location>
        <begin position="6"/>
        <end position="50"/>
    </location>
</feature>
<keyword evidence="3" id="KW-1185">Reference proteome</keyword>
<dbReference type="Pfam" id="PF13560">
    <property type="entry name" value="HTH_31"/>
    <property type="match status" value="1"/>
</dbReference>